<keyword evidence="2" id="KW-1185">Reference proteome</keyword>
<dbReference type="Proteomes" id="UP001595755">
    <property type="component" value="Unassembled WGS sequence"/>
</dbReference>
<dbReference type="EMBL" id="JBHSED010000015">
    <property type="protein sequence ID" value="MFC4303885.1"/>
    <property type="molecule type" value="Genomic_DNA"/>
</dbReference>
<comment type="caution">
    <text evidence="1">The sequence shown here is derived from an EMBL/GenBank/DDBJ whole genome shotgun (WGS) entry which is preliminary data.</text>
</comment>
<sequence length="95" mass="10764">MYRYAQIDDTGVCVSVSQLSGEVDATHMLPLGSDDDVQPGDFYDGHSWVRPDPPVLKPDRIAQLETENLELKLALAELAEAQQTYNSRWPNWLKF</sequence>
<reference evidence="2" key="1">
    <citation type="journal article" date="2019" name="Int. J. Syst. Evol. Microbiol.">
        <title>The Global Catalogue of Microorganisms (GCM) 10K type strain sequencing project: providing services to taxonomists for standard genome sequencing and annotation.</title>
        <authorList>
            <consortium name="The Broad Institute Genomics Platform"/>
            <consortium name="The Broad Institute Genome Sequencing Center for Infectious Disease"/>
            <person name="Wu L."/>
            <person name="Ma J."/>
        </authorList>
    </citation>
    <scope>NUCLEOTIDE SEQUENCE [LARGE SCALE GENOMIC DNA]</scope>
    <source>
        <strain evidence="2">CGMCC 4.1641</strain>
    </source>
</reference>
<evidence type="ECO:0000313" key="2">
    <source>
        <dbReference type="Proteomes" id="UP001595755"/>
    </source>
</evidence>
<organism evidence="1 2">
    <name type="scientific">Cohnella boryungensis</name>
    <dbReference type="NCBI Taxonomy" id="768479"/>
    <lineage>
        <taxon>Bacteria</taxon>
        <taxon>Bacillati</taxon>
        <taxon>Bacillota</taxon>
        <taxon>Bacilli</taxon>
        <taxon>Bacillales</taxon>
        <taxon>Paenibacillaceae</taxon>
        <taxon>Cohnella</taxon>
    </lineage>
</organism>
<evidence type="ECO:0008006" key="3">
    <source>
        <dbReference type="Google" id="ProtNLM"/>
    </source>
</evidence>
<dbReference type="RefSeq" id="WP_204603668.1">
    <property type="nucleotide sequence ID" value="NZ_JBHSED010000015.1"/>
</dbReference>
<gene>
    <name evidence="1" type="ORF">ACFO1S_10560</name>
</gene>
<evidence type="ECO:0000313" key="1">
    <source>
        <dbReference type="EMBL" id="MFC4303885.1"/>
    </source>
</evidence>
<name>A0ABV8SA60_9BACL</name>
<protein>
    <recommendedName>
        <fullName evidence="3">HNH endonuclease</fullName>
    </recommendedName>
</protein>
<proteinExistence type="predicted"/>
<accession>A0ABV8SA60</accession>